<dbReference type="GO" id="GO:0015031">
    <property type="term" value="P:protein transport"/>
    <property type="evidence" value="ECO:0007669"/>
    <property type="project" value="UniProtKB-KW"/>
</dbReference>
<dbReference type="InterPro" id="IPR010490">
    <property type="entry name" value="COG6"/>
</dbReference>
<evidence type="ECO:0000256" key="8">
    <source>
        <dbReference type="ARBA" id="ARBA00031348"/>
    </source>
</evidence>
<evidence type="ECO:0000256" key="1">
    <source>
        <dbReference type="ARBA" id="ARBA00004395"/>
    </source>
</evidence>
<dbReference type="AlphaFoldDB" id="A0AAJ0G385"/>
<evidence type="ECO:0000313" key="14">
    <source>
        <dbReference type="Proteomes" id="UP001251528"/>
    </source>
</evidence>
<feature type="domain" description="Conserved Oligomeric Golgi complex subunit 6 C-terminal" evidence="12">
    <location>
        <begin position="208"/>
        <end position="686"/>
    </location>
</feature>
<dbReference type="InterPro" id="IPR048368">
    <property type="entry name" value="COG6_N"/>
</dbReference>
<evidence type="ECO:0000256" key="4">
    <source>
        <dbReference type="ARBA" id="ARBA00022448"/>
    </source>
</evidence>
<comment type="caution">
    <text evidence="13">The sequence shown here is derived from an EMBL/GenBank/DDBJ whole genome shotgun (WGS) entry which is preliminary data.</text>
</comment>
<dbReference type="InterPro" id="IPR048369">
    <property type="entry name" value="COG6_C"/>
</dbReference>
<comment type="similarity">
    <text evidence="2 10">Belongs to the COG6 family.</text>
</comment>
<dbReference type="GO" id="GO:0006891">
    <property type="term" value="P:intra-Golgi vesicle-mediated transport"/>
    <property type="evidence" value="ECO:0007669"/>
    <property type="project" value="UniProtKB-UniRule"/>
</dbReference>
<dbReference type="GO" id="GO:0017119">
    <property type="term" value="C:Golgi transport complex"/>
    <property type="evidence" value="ECO:0007669"/>
    <property type="project" value="UniProtKB-UniRule"/>
</dbReference>
<comment type="function">
    <text evidence="9">Acts as a component of the peripheral membrane COG complex that is involved in intra-Golgi protein trafficking. COG is located at the cis-Golgi, and regulates tethering of retrograde intra-Golgi vesicles and possibly a number of other membrane trafficking events.</text>
</comment>
<keyword evidence="7 10" id="KW-0472">Membrane</keyword>
<dbReference type="Pfam" id="PF06419">
    <property type="entry name" value="COG6_N"/>
    <property type="match status" value="1"/>
</dbReference>
<proteinExistence type="inferred from homology"/>
<comment type="subcellular location">
    <subcellularLocation>
        <location evidence="1 10">Golgi apparatus membrane</location>
        <topology evidence="1 10">Peripheral membrane protein</topology>
    </subcellularLocation>
</comment>
<comment type="function">
    <text evidence="10">Acts as component of the peripheral membrane COG complex that is involved in intra-Golgi protein trafficking. COG is located at the cis-Golgi, and regulates tethering of retrograde intra-Golgi vesicles and possibly a number of other membrane trafficking events.</text>
</comment>
<dbReference type="SMART" id="SM01087">
    <property type="entry name" value="COG6"/>
    <property type="match status" value="1"/>
</dbReference>
<evidence type="ECO:0000256" key="6">
    <source>
        <dbReference type="ARBA" id="ARBA00023034"/>
    </source>
</evidence>
<evidence type="ECO:0000259" key="11">
    <source>
        <dbReference type="Pfam" id="PF06419"/>
    </source>
</evidence>
<evidence type="ECO:0000259" key="12">
    <source>
        <dbReference type="Pfam" id="PF20653"/>
    </source>
</evidence>
<keyword evidence="5 10" id="KW-0653">Protein transport</keyword>
<dbReference type="PANTHER" id="PTHR21506">
    <property type="entry name" value="COMPONENT OF OLIGOMERIC GOLGI COMPLEX 6"/>
    <property type="match status" value="1"/>
</dbReference>
<evidence type="ECO:0000256" key="7">
    <source>
        <dbReference type="ARBA" id="ARBA00023136"/>
    </source>
</evidence>
<evidence type="ECO:0000256" key="10">
    <source>
        <dbReference type="RuleBase" id="RU365075"/>
    </source>
</evidence>
<evidence type="ECO:0000313" key="13">
    <source>
        <dbReference type="EMBL" id="KAK2612151.1"/>
    </source>
</evidence>
<evidence type="ECO:0000256" key="5">
    <source>
        <dbReference type="ARBA" id="ARBA00022927"/>
    </source>
</evidence>
<organism evidence="13 14">
    <name type="scientific">Conoideocrella luteorostrata</name>
    <dbReference type="NCBI Taxonomy" id="1105319"/>
    <lineage>
        <taxon>Eukaryota</taxon>
        <taxon>Fungi</taxon>
        <taxon>Dikarya</taxon>
        <taxon>Ascomycota</taxon>
        <taxon>Pezizomycotina</taxon>
        <taxon>Sordariomycetes</taxon>
        <taxon>Hypocreomycetidae</taxon>
        <taxon>Hypocreales</taxon>
        <taxon>Clavicipitaceae</taxon>
        <taxon>Conoideocrella</taxon>
    </lineage>
</organism>
<evidence type="ECO:0000256" key="3">
    <source>
        <dbReference type="ARBA" id="ARBA00020973"/>
    </source>
</evidence>
<name>A0AAJ0G385_9HYPO</name>
<keyword evidence="4 10" id="KW-0813">Transport</keyword>
<keyword evidence="14" id="KW-1185">Reference proteome</keyword>
<comment type="subunit">
    <text evidence="10">Component of the conserved oligomeric Golgi complex.</text>
</comment>
<feature type="domain" description="Conserved oligomeric complex COG6 N-terminal" evidence="11">
    <location>
        <begin position="64"/>
        <end position="177"/>
    </location>
</feature>
<sequence>MVSESQVHQKGRSDPRTIDAEHLNSENIVLMTSARSSNSLSQKVASVLSTSFSDAEFREALSLLDQRCLTNDAKARRQIRLDLQRDVIICNGIVINSFGCVSEQLRSVKFILDKVNTEYEDMKSQVALAQVETALALHETTSLLDKRELLSMKQSVLSIFQDRFIMTDVEIASLTSTAEPVDERFFSALYKAKKISKDCEILLGLENQAFGLDLMEQTSKHLNFGFQKLYKGIQREFKTLNLENPQMSASIRRSLRVLAERPSLFQSCLDFFSEARERILSEAFHIALTGTAPSGTNDHSVKPIDLAAHDILRYVGDMLAWVHSAAVSEREALEVLFVAEGEELAKSLKSGPEIWQHLPHNDGSESEFNTVSTLGDLVDKDMSGTARLLRQRVEQVIQVNEEIIPAYKVATLLGFYLTTFEKMIGSASNLVECIRSSKAEALRQFRSLIKDNIAVIHGDSQKVSVDLVPPTFLIEALNQLTAIMQTYDSSLSSYENRESEFEGVMSDAFEPFLSGCDNMARLMTPLKRSIFTVNFSLVAEKCLAQSSFTERRAEQLRQNIKHEAAKIVESQYEFFRVESGLDPAIFSRDNGLTKIRSYVDQDILVRASQHLDEFLPSALTDAIDRIRYLQDAVLARQITAEAAELFCRDFENLELEVDRQDSDTVGGNGSLRSVFPRTSAEIRVLLS</sequence>
<protein>
    <recommendedName>
        <fullName evidence="3 10">Conserved oligomeric Golgi complex subunit 6</fullName>
        <shortName evidence="10">COG complex subunit 6</shortName>
    </recommendedName>
    <alternativeName>
        <fullName evidence="8 10">Component of oligomeric Golgi complex 6</fullName>
    </alternativeName>
</protein>
<dbReference type="GO" id="GO:0000139">
    <property type="term" value="C:Golgi membrane"/>
    <property type="evidence" value="ECO:0007669"/>
    <property type="project" value="UniProtKB-SubCell"/>
</dbReference>
<dbReference type="PANTHER" id="PTHR21506:SF0">
    <property type="entry name" value="CONSERVED OLIGOMERIC GOLGI COMPLEX SUBUNIT 6"/>
    <property type="match status" value="1"/>
</dbReference>
<reference evidence="13" key="1">
    <citation type="submission" date="2023-06" db="EMBL/GenBank/DDBJ databases">
        <title>Conoideocrella luteorostrata (Hypocreales: Clavicipitaceae), a potential biocontrol fungus for elongate hemlock scale in United States Christmas tree production areas.</title>
        <authorList>
            <person name="Barrett H."/>
            <person name="Lovett B."/>
            <person name="Macias A.M."/>
            <person name="Stajich J.E."/>
            <person name="Kasson M.T."/>
        </authorList>
    </citation>
    <scope>NUCLEOTIDE SEQUENCE</scope>
    <source>
        <strain evidence="13">ARSEF 14590</strain>
    </source>
</reference>
<dbReference type="Pfam" id="PF20653">
    <property type="entry name" value="COG6_C"/>
    <property type="match status" value="1"/>
</dbReference>
<accession>A0AAJ0G385</accession>
<evidence type="ECO:0000256" key="9">
    <source>
        <dbReference type="ARBA" id="ARBA00043873"/>
    </source>
</evidence>
<keyword evidence="6 10" id="KW-0333">Golgi apparatus</keyword>
<gene>
    <name evidence="13" type="primary">COG6</name>
    <name evidence="13" type="ORF">QQS21_001881</name>
</gene>
<dbReference type="EMBL" id="JASWJB010000020">
    <property type="protein sequence ID" value="KAK2612151.1"/>
    <property type="molecule type" value="Genomic_DNA"/>
</dbReference>
<evidence type="ECO:0000256" key="2">
    <source>
        <dbReference type="ARBA" id="ARBA00011023"/>
    </source>
</evidence>
<dbReference type="Proteomes" id="UP001251528">
    <property type="component" value="Unassembled WGS sequence"/>
</dbReference>